<dbReference type="GeneID" id="25145912"/>
<keyword evidence="2" id="KW-1003">Cell membrane</keyword>
<evidence type="ECO:0000256" key="2">
    <source>
        <dbReference type="ARBA" id="ARBA00022475"/>
    </source>
</evidence>
<organism evidence="7 8">
    <name type="scientific">Halostagnicola larsenii XH-48</name>
    <dbReference type="NCBI Taxonomy" id="797299"/>
    <lineage>
        <taxon>Archaea</taxon>
        <taxon>Methanobacteriati</taxon>
        <taxon>Methanobacteriota</taxon>
        <taxon>Stenosarchaea group</taxon>
        <taxon>Halobacteria</taxon>
        <taxon>Halobacteriales</taxon>
        <taxon>Natrialbaceae</taxon>
        <taxon>Halostagnicola</taxon>
    </lineage>
</organism>
<evidence type="ECO:0000256" key="1">
    <source>
        <dbReference type="ARBA" id="ARBA00004651"/>
    </source>
</evidence>
<evidence type="ECO:0000256" key="3">
    <source>
        <dbReference type="ARBA" id="ARBA00022692"/>
    </source>
</evidence>
<keyword evidence="3 6" id="KW-0812">Transmembrane</keyword>
<accession>W0JN99</accession>
<feature type="transmembrane region" description="Helical" evidence="6">
    <location>
        <begin position="235"/>
        <end position="263"/>
    </location>
</feature>
<evidence type="ECO:0000313" key="7">
    <source>
        <dbReference type="EMBL" id="AHG00074.1"/>
    </source>
</evidence>
<feature type="transmembrane region" description="Helical" evidence="6">
    <location>
        <begin position="136"/>
        <end position="156"/>
    </location>
</feature>
<dbReference type="KEGG" id="hlr:HALLA_15960"/>
<reference evidence="7 8" key="1">
    <citation type="submission" date="2014-01" db="EMBL/GenBank/DDBJ databases">
        <authorList>
            <consortium name="DOE Joint Genome Institute"/>
            <person name="Anderson I."/>
            <person name="Huntemann M."/>
            <person name="Han J."/>
            <person name="Chen A."/>
            <person name="Kyrpides N."/>
            <person name="Mavromatis K."/>
            <person name="Markowitz V."/>
            <person name="Palaniappan K."/>
            <person name="Ivanova N."/>
            <person name="Schaumberg A."/>
            <person name="Pati A."/>
            <person name="Liolios K."/>
            <person name="Nordberg H.P."/>
            <person name="Cantor M.N."/>
            <person name="Hua S.X."/>
            <person name="Woyke T."/>
        </authorList>
    </citation>
    <scope>NUCLEOTIDE SEQUENCE [LARGE SCALE GENOMIC DNA]</scope>
    <source>
        <strain evidence="7 8">XH-48</strain>
    </source>
</reference>
<feature type="transmembrane region" description="Helical" evidence="6">
    <location>
        <begin position="91"/>
        <end position="116"/>
    </location>
</feature>
<feature type="transmembrane region" description="Helical" evidence="6">
    <location>
        <begin position="168"/>
        <end position="190"/>
    </location>
</feature>
<dbReference type="HOGENOM" id="CLU_045539_1_0_2"/>
<evidence type="ECO:0000256" key="6">
    <source>
        <dbReference type="SAM" id="Phobius"/>
    </source>
</evidence>
<keyword evidence="5 6" id="KW-0472">Membrane</keyword>
<gene>
    <name evidence="7" type="ORF">HALLA_15960</name>
</gene>
<dbReference type="PIRSF" id="PIRSF035875">
    <property type="entry name" value="RNase_BN"/>
    <property type="match status" value="1"/>
</dbReference>
<feature type="transmembrane region" description="Helical" evidence="6">
    <location>
        <begin position="202"/>
        <end position="223"/>
    </location>
</feature>
<comment type="subcellular location">
    <subcellularLocation>
        <location evidence="1">Cell membrane</location>
        <topology evidence="1">Multi-pass membrane protein</topology>
    </subcellularLocation>
</comment>
<evidence type="ECO:0000256" key="5">
    <source>
        <dbReference type="ARBA" id="ARBA00023136"/>
    </source>
</evidence>
<sequence length="284" mass="29371">MMLSSGRILAAEVAAVARERQLSVASAGLAYHSFNTLVPLVILLLVAVTVVDSLAVVLDALETATGLGGTIDRDQLAAAAGDGANRTRAALLALGIFLWSAARLFQSVNSAFTAVYGSRGSQSSLEAALSTSLVTILYAVLLTVTVAVGVALVGYLGVSVSLFFEGPLAMGVSALALMGLLFVLFVPMYYVFPHPDVSVPEILPGTAFAAATWSILAVGFRVYVSTAESVALFDVAGAILLILTWVYFGGLCLLLGAVLNAVLAGRVDPDDGWVPTSEERSTAD</sequence>
<dbReference type="PANTHER" id="PTHR30213:SF0">
    <property type="entry name" value="UPF0761 MEMBRANE PROTEIN YIHY"/>
    <property type="match status" value="1"/>
</dbReference>
<dbReference type="EMBL" id="CP007055">
    <property type="protein sequence ID" value="AHG00074.1"/>
    <property type="molecule type" value="Genomic_DNA"/>
</dbReference>
<dbReference type="Pfam" id="PF03631">
    <property type="entry name" value="Virul_fac_BrkB"/>
    <property type="match status" value="1"/>
</dbReference>
<feature type="transmembrane region" description="Helical" evidence="6">
    <location>
        <begin position="37"/>
        <end position="58"/>
    </location>
</feature>
<evidence type="ECO:0000256" key="4">
    <source>
        <dbReference type="ARBA" id="ARBA00022989"/>
    </source>
</evidence>
<dbReference type="PANTHER" id="PTHR30213">
    <property type="entry name" value="INNER MEMBRANE PROTEIN YHJD"/>
    <property type="match status" value="1"/>
</dbReference>
<protein>
    <submittedName>
        <fullName evidence="7">Ribonuclease BN</fullName>
    </submittedName>
</protein>
<dbReference type="InterPro" id="IPR017039">
    <property type="entry name" value="Virul_fac_BrkB"/>
</dbReference>
<dbReference type="PATRIC" id="fig|797299.3.peg.2191"/>
<name>W0JN99_9EURY</name>
<dbReference type="eggNOG" id="arCOG04965">
    <property type="taxonomic scope" value="Archaea"/>
</dbReference>
<dbReference type="Proteomes" id="UP000019024">
    <property type="component" value="Chromosome"/>
</dbReference>
<dbReference type="STRING" id="797299.HALLA_15960"/>
<keyword evidence="8" id="KW-1185">Reference proteome</keyword>
<dbReference type="GO" id="GO:0005886">
    <property type="term" value="C:plasma membrane"/>
    <property type="evidence" value="ECO:0007669"/>
    <property type="project" value="UniProtKB-SubCell"/>
</dbReference>
<proteinExistence type="predicted"/>
<evidence type="ECO:0000313" key="8">
    <source>
        <dbReference type="Proteomes" id="UP000019024"/>
    </source>
</evidence>
<dbReference type="AlphaFoldDB" id="W0JN99"/>
<keyword evidence="4 6" id="KW-1133">Transmembrane helix</keyword>
<dbReference type="RefSeq" id="WP_049953304.1">
    <property type="nucleotide sequence ID" value="NZ_CP007055.1"/>
</dbReference>